<feature type="domain" description="Rhodanese" evidence="2">
    <location>
        <begin position="376"/>
        <end position="455"/>
    </location>
</feature>
<protein>
    <submittedName>
        <fullName evidence="3">Rhodanese Homology Domain fused to beta-lactamase superfamily hydrolase</fullName>
    </submittedName>
</protein>
<keyword evidence="3" id="KW-0378">Hydrolase</keyword>
<dbReference type="GO" id="GO:0050313">
    <property type="term" value="F:sulfur dioxygenase activity"/>
    <property type="evidence" value="ECO:0007669"/>
    <property type="project" value="InterPro"/>
</dbReference>
<proteinExistence type="predicted"/>
<dbReference type="InterPro" id="IPR051682">
    <property type="entry name" value="Mito_Persulfide_Diox"/>
</dbReference>
<dbReference type="AlphaFoldDB" id="A0A1Y3GFL4"/>
<dbReference type="InterPro" id="IPR044528">
    <property type="entry name" value="POD-like_MBL-fold"/>
</dbReference>
<dbReference type="GO" id="GO:0016787">
    <property type="term" value="F:hydrolase activity"/>
    <property type="evidence" value="ECO:0007669"/>
    <property type="project" value="UniProtKB-KW"/>
</dbReference>
<dbReference type="InterPro" id="IPR036873">
    <property type="entry name" value="Rhodanese-like_dom_sf"/>
</dbReference>
<evidence type="ECO:0000313" key="4">
    <source>
        <dbReference type="Proteomes" id="UP000195137"/>
    </source>
</evidence>
<dbReference type="InterPro" id="IPR001763">
    <property type="entry name" value="Rhodanese-like_dom"/>
</dbReference>
<dbReference type="GO" id="GO:0046872">
    <property type="term" value="F:metal ion binding"/>
    <property type="evidence" value="ECO:0007669"/>
    <property type="project" value="UniProtKB-KW"/>
</dbReference>
<dbReference type="PROSITE" id="PS50206">
    <property type="entry name" value="RHODANESE_3"/>
    <property type="match status" value="2"/>
</dbReference>
<dbReference type="SUPFAM" id="SSF52821">
    <property type="entry name" value="Rhodanese/Cell cycle control phosphatase"/>
    <property type="match status" value="2"/>
</dbReference>
<dbReference type="SMART" id="SM00849">
    <property type="entry name" value="Lactamase_B"/>
    <property type="match status" value="1"/>
</dbReference>
<evidence type="ECO:0000259" key="2">
    <source>
        <dbReference type="PROSITE" id="PS50206"/>
    </source>
</evidence>
<dbReference type="EMBL" id="MRZU01000003">
    <property type="protein sequence ID" value="OUJ18984.1"/>
    <property type="molecule type" value="Genomic_DNA"/>
</dbReference>
<name>A0A1Y3GFL4_9EURY</name>
<gene>
    <name evidence="3" type="ORF">AMET1_0635</name>
</gene>
<dbReference type="Pfam" id="PF00753">
    <property type="entry name" value="Lactamase_B"/>
    <property type="match status" value="1"/>
</dbReference>
<evidence type="ECO:0000256" key="1">
    <source>
        <dbReference type="ARBA" id="ARBA00022723"/>
    </source>
</evidence>
<dbReference type="SUPFAM" id="SSF56281">
    <property type="entry name" value="Metallo-hydrolase/oxidoreductase"/>
    <property type="match status" value="1"/>
</dbReference>
<dbReference type="Proteomes" id="UP000195137">
    <property type="component" value="Unassembled WGS sequence"/>
</dbReference>
<keyword evidence="1" id="KW-0479">Metal-binding</keyword>
<evidence type="ECO:0000313" key="3">
    <source>
        <dbReference type="EMBL" id="OUJ18984.1"/>
    </source>
</evidence>
<dbReference type="GO" id="GO:0070813">
    <property type="term" value="P:hydrogen sulfide metabolic process"/>
    <property type="evidence" value="ECO:0007669"/>
    <property type="project" value="TreeGrafter"/>
</dbReference>
<dbReference type="GO" id="GO:0006749">
    <property type="term" value="P:glutathione metabolic process"/>
    <property type="evidence" value="ECO:0007669"/>
    <property type="project" value="InterPro"/>
</dbReference>
<dbReference type="Gene3D" id="3.60.15.10">
    <property type="entry name" value="Ribonuclease Z/Hydroxyacylglutathione hydrolase-like"/>
    <property type="match status" value="1"/>
</dbReference>
<sequence>MLFIYTYLLMFFERIVSEGLAHYSYVVGDGGEAVVIDPRRDVSVYFDLCLEYDSRIKFVLETHRNEDYVVGSREIFDRCDATVFHADSQLNYRYGRDVVEGDEFWVGDLLIKAIKTPGHTPGSISYLLYDHDSEPWVVFSGDVLLAGDVGRTDFLGFEMVEEMSGILYDSIFDKLLPLGDGVIVCPAHGAGSACGASISERDWTTIGIEKQRNPMLQVEDKDEFIDKASRMLKKPPYFSRMEEINLNPPVLKRLPTPTPLGSKEFRERLNGSQILDTRSELEFGSAHIDGSLSIMSNNVSRFAGWFLNYEEPVLLVTKDVCSDVEKLVRLGFDNIQGYLAGGVLDWHTSGFLTESIDTLTVHELCRLIDTGDVEYILDVRSQGELKSKGVIEDSIHTELEELPNNLNRVPKDGEVFIFCGSGIRSMTAASILKKNGFSKLNVVLGGLAGWSSRTMDIL</sequence>
<reference evidence="3 4" key="1">
    <citation type="submission" date="2016-12" db="EMBL/GenBank/DDBJ databases">
        <title>Discovery of methanogenic haloarchaea.</title>
        <authorList>
            <person name="Sorokin D.Y."/>
            <person name="Makarova K.S."/>
            <person name="Abbas B."/>
            <person name="Ferrer M."/>
            <person name="Golyshin P.N."/>
        </authorList>
    </citation>
    <scope>NUCLEOTIDE SEQUENCE [LARGE SCALE GENOMIC DNA]</scope>
    <source>
        <strain evidence="3">AMET1</strain>
    </source>
</reference>
<comment type="caution">
    <text evidence="3">The sequence shown here is derived from an EMBL/GenBank/DDBJ whole genome shotgun (WGS) entry which is preliminary data.</text>
</comment>
<accession>A0A1Y3GFL4</accession>
<dbReference type="SMART" id="SM00450">
    <property type="entry name" value="RHOD"/>
    <property type="match status" value="2"/>
</dbReference>
<dbReference type="InterPro" id="IPR036866">
    <property type="entry name" value="RibonucZ/Hydroxyglut_hydro"/>
</dbReference>
<dbReference type="InterPro" id="IPR001279">
    <property type="entry name" value="Metallo-B-lactamas"/>
</dbReference>
<dbReference type="PANTHER" id="PTHR43084:SF1">
    <property type="entry name" value="PERSULFIDE DIOXYGENASE ETHE1, MITOCHONDRIAL"/>
    <property type="match status" value="1"/>
</dbReference>
<dbReference type="PANTHER" id="PTHR43084">
    <property type="entry name" value="PERSULFIDE DIOXYGENASE ETHE1"/>
    <property type="match status" value="1"/>
</dbReference>
<feature type="domain" description="Rhodanese" evidence="2">
    <location>
        <begin position="268"/>
        <end position="355"/>
    </location>
</feature>
<dbReference type="CDD" id="cd00158">
    <property type="entry name" value="RHOD"/>
    <property type="match status" value="2"/>
</dbReference>
<keyword evidence="4" id="KW-1185">Reference proteome</keyword>
<organism evidence="3 4">
    <name type="scientific">Methanonatronarchaeum thermophilum</name>
    <dbReference type="NCBI Taxonomy" id="1927129"/>
    <lineage>
        <taxon>Archaea</taxon>
        <taxon>Methanobacteriati</taxon>
        <taxon>Methanobacteriota</taxon>
        <taxon>Methanonatronarchaeia</taxon>
        <taxon>Methanonatronarchaeales</taxon>
        <taxon>Methanonatronarchaeaceae</taxon>
        <taxon>Methanonatronarchaeum</taxon>
    </lineage>
</organism>
<dbReference type="Pfam" id="PF00581">
    <property type="entry name" value="Rhodanese"/>
    <property type="match status" value="2"/>
</dbReference>
<dbReference type="CDD" id="cd07724">
    <property type="entry name" value="POD-like_MBL-fold"/>
    <property type="match status" value="1"/>
</dbReference>
<dbReference type="Gene3D" id="3.40.250.10">
    <property type="entry name" value="Rhodanese-like domain"/>
    <property type="match status" value="2"/>
</dbReference>